<accession>A0ABQ5KTJ0</accession>
<dbReference type="SMART" id="SM00184">
    <property type="entry name" value="RING"/>
    <property type="match status" value="1"/>
</dbReference>
<feature type="coiled-coil region" evidence="5">
    <location>
        <begin position="28"/>
        <end position="97"/>
    </location>
</feature>
<comment type="caution">
    <text evidence="7">The sequence shown here is derived from an EMBL/GenBank/DDBJ whole genome shotgun (WGS) entry which is preliminary data.</text>
</comment>
<feature type="domain" description="RING-type" evidence="6">
    <location>
        <begin position="377"/>
        <end position="420"/>
    </location>
</feature>
<proteinExistence type="predicted"/>
<evidence type="ECO:0000256" key="1">
    <source>
        <dbReference type="ARBA" id="ARBA00022723"/>
    </source>
</evidence>
<keyword evidence="2 4" id="KW-0863">Zinc-finger</keyword>
<dbReference type="PROSITE" id="PS50089">
    <property type="entry name" value="ZF_RING_2"/>
    <property type="match status" value="1"/>
</dbReference>
<name>A0ABQ5KTJ0_9EUKA</name>
<evidence type="ECO:0000256" key="2">
    <source>
        <dbReference type="ARBA" id="ARBA00022771"/>
    </source>
</evidence>
<sequence length="891" mass="101271">MSKELALKALTAKNISLTRAQKWSRCTMEELRGDITHARDIHDDLQQKYYDLQDEYEKLKEENGIINRRADSLDRAMTKMEEENAELRHSLAETKQRNIVLISEVENMHGELLKASGSSVFYEERMRDLRDKQDMELKKARKRFSDEVEAMDQRCQQRLKILEDRIAHEREQYQKVVSESETTLQDLVLTRQELKSAQLELKESAIRQRRDKERELLDLRQEIDSLKVQLSASERKSEYAGKAVDMLQTRAYQINKDTVSREQSLSKQISIGESSLSQTKEELGAEIKRITTELERYKRLTTTLQTQLSSEVDRLTKESDDASDSMRAAHAACDASKHRADSALCLASQHKQLSVALSGYAYKLSTTFKSLLSCVACSNCLQPLEDPVTILPCFHTFCAKCFERLSTATASGTSKCPSCRTSIVSIHHNELITSLIFKLQRVVDGVDMMLKCVDESGLRDEALTLSIYSLLGGIFPCACSTTPVIPTLPDYFNYVSLAPQQWDLKIIMNPIKPPSLDLYHYNEVYQGIFNDCWLISAYKSILMSNYNSNQDVCPAQSSPNYLAWISAIFQCFCLKYHVIDPIVPIRTISLPSISIQLQQHIPSSSPIPKHVDGQPLTIYRDVTSSSPSGLLQSLELAMAFELFDDSYSRLEGGIPGIFYHFFNIIPVRFVMNEKGDFTSIYCSSSRNKKEMCFISYNPDHFMSSSTSHNSTVNSLDQFLMENMENGKTNDNQNDNIINVHNQSPIIDTLRKFVFSDEFYICCSKPKNRSEQTVSESNLTIDLDHAYCVSPIHQFTENNEIRDVVSVMLSDGRKGYPDQMVSLNQVFTRFTVFNVGIEPSPATYRKFVTLSGLDGTIKGKIKILPDKISQFQIANSPNNAYSDFISIGILIR</sequence>
<protein>
    <recommendedName>
        <fullName evidence="6">RING-type domain-containing protein</fullName>
    </recommendedName>
</protein>
<evidence type="ECO:0000259" key="6">
    <source>
        <dbReference type="PROSITE" id="PS50089"/>
    </source>
</evidence>
<keyword evidence="3" id="KW-0862">Zinc</keyword>
<feature type="coiled-coil region" evidence="5">
    <location>
        <begin position="152"/>
        <end position="236"/>
    </location>
</feature>
<evidence type="ECO:0000313" key="7">
    <source>
        <dbReference type="EMBL" id="GKT34709.1"/>
    </source>
</evidence>
<dbReference type="InterPro" id="IPR013083">
    <property type="entry name" value="Znf_RING/FYVE/PHD"/>
</dbReference>
<evidence type="ECO:0000256" key="4">
    <source>
        <dbReference type="PROSITE-ProRule" id="PRU00175"/>
    </source>
</evidence>
<keyword evidence="1" id="KW-0479">Metal-binding</keyword>
<dbReference type="InterPro" id="IPR018957">
    <property type="entry name" value="Znf_C3HC4_RING-type"/>
</dbReference>
<dbReference type="EMBL" id="BQXS01010854">
    <property type="protein sequence ID" value="GKT34709.1"/>
    <property type="molecule type" value="Genomic_DNA"/>
</dbReference>
<dbReference type="Pfam" id="PF00097">
    <property type="entry name" value="zf-C3HC4"/>
    <property type="match status" value="1"/>
</dbReference>
<organism evidence="7 8">
    <name type="scientific">Aduncisulcus paluster</name>
    <dbReference type="NCBI Taxonomy" id="2918883"/>
    <lineage>
        <taxon>Eukaryota</taxon>
        <taxon>Metamonada</taxon>
        <taxon>Carpediemonas-like organisms</taxon>
        <taxon>Aduncisulcus</taxon>
    </lineage>
</organism>
<dbReference type="InterPro" id="IPR001841">
    <property type="entry name" value="Znf_RING"/>
</dbReference>
<dbReference type="SUPFAM" id="SSF57850">
    <property type="entry name" value="RING/U-box"/>
    <property type="match status" value="1"/>
</dbReference>
<dbReference type="Gene3D" id="3.30.40.10">
    <property type="entry name" value="Zinc/RING finger domain, C3HC4 (zinc finger)"/>
    <property type="match status" value="1"/>
</dbReference>
<keyword evidence="8" id="KW-1185">Reference proteome</keyword>
<evidence type="ECO:0000256" key="5">
    <source>
        <dbReference type="SAM" id="Coils"/>
    </source>
</evidence>
<dbReference type="Proteomes" id="UP001057375">
    <property type="component" value="Unassembled WGS sequence"/>
</dbReference>
<evidence type="ECO:0000256" key="3">
    <source>
        <dbReference type="ARBA" id="ARBA00022833"/>
    </source>
</evidence>
<gene>
    <name evidence="7" type="ORF">ADUPG1_008012</name>
</gene>
<keyword evidence="5" id="KW-0175">Coiled coil</keyword>
<evidence type="ECO:0000313" key="8">
    <source>
        <dbReference type="Proteomes" id="UP001057375"/>
    </source>
</evidence>
<reference evidence="7" key="1">
    <citation type="submission" date="2022-03" db="EMBL/GenBank/DDBJ databases">
        <title>Draft genome sequence of Aduncisulcus paluster, a free-living microaerophilic Fornicata.</title>
        <authorList>
            <person name="Yuyama I."/>
            <person name="Kume K."/>
            <person name="Tamura T."/>
            <person name="Inagaki Y."/>
            <person name="Hashimoto T."/>
        </authorList>
    </citation>
    <scope>NUCLEOTIDE SEQUENCE</scope>
    <source>
        <strain evidence="7">NY0171</strain>
    </source>
</reference>